<dbReference type="SUPFAM" id="SSF56601">
    <property type="entry name" value="beta-lactamase/transpeptidase-like"/>
    <property type="match status" value="1"/>
</dbReference>
<dbReference type="PANTHER" id="PTHR43283:SF7">
    <property type="entry name" value="BETA-LACTAMASE-RELATED DOMAIN-CONTAINING PROTEIN"/>
    <property type="match status" value="1"/>
</dbReference>
<feature type="domain" description="Beta-lactamase-related" evidence="1">
    <location>
        <begin position="46"/>
        <end position="304"/>
    </location>
</feature>
<dbReference type="InterPro" id="IPR001466">
    <property type="entry name" value="Beta-lactam-related"/>
</dbReference>
<dbReference type="InterPro" id="IPR050789">
    <property type="entry name" value="Diverse_Enzym_Activities"/>
</dbReference>
<protein>
    <submittedName>
        <fullName evidence="2">Beta-lactamase family protein</fullName>
    </submittedName>
</protein>
<reference evidence="2 3" key="1">
    <citation type="submission" date="2022-01" db="EMBL/GenBank/DDBJ databases">
        <title>Maritalea mediterranea sp. nov., isolated from marine plastic residues from the Malva-rosa beach (Valencia, Spain).</title>
        <authorList>
            <person name="Vidal-Verdu A."/>
            <person name="Molina-Menor E."/>
            <person name="Pascual J."/>
            <person name="Pereto J."/>
            <person name="Porcar M."/>
        </authorList>
    </citation>
    <scope>NUCLEOTIDE SEQUENCE [LARGE SCALE GENOMIC DNA]</scope>
    <source>
        <strain evidence="2 3">P4.10X</strain>
    </source>
</reference>
<proteinExistence type="predicted"/>
<name>A0ABS9E328_9HYPH</name>
<dbReference type="PANTHER" id="PTHR43283">
    <property type="entry name" value="BETA-LACTAMASE-RELATED"/>
    <property type="match status" value="1"/>
</dbReference>
<dbReference type="Gene3D" id="3.40.710.10">
    <property type="entry name" value="DD-peptidase/beta-lactamase superfamily"/>
    <property type="match status" value="1"/>
</dbReference>
<evidence type="ECO:0000313" key="3">
    <source>
        <dbReference type="Proteomes" id="UP001201217"/>
    </source>
</evidence>
<comment type="caution">
    <text evidence="2">The sequence shown here is derived from an EMBL/GenBank/DDBJ whole genome shotgun (WGS) entry which is preliminary data.</text>
</comment>
<dbReference type="Proteomes" id="UP001201217">
    <property type="component" value="Unassembled WGS sequence"/>
</dbReference>
<evidence type="ECO:0000313" key="2">
    <source>
        <dbReference type="EMBL" id="MCF4097283.1"/>
    </source>
</evidence>
<organism evidence="2 3">
    <name type="scientific">Maritalea mediterranea</name>
    <dbReference type="NCBI Taxonomy" id="2909667"/>
    <lineage>
        <taxon>Bacteria</taxon>
        <taxon>Pseudomonadati</taxon>
        <taxon>Pseudomonadota</taxon>
        <taxon>Alphaproteobacteria</taxon>
        <taxon>Hyphomicrobiales</taxon>
        <taxon>Devosiaceae</taxon>
        <taxon>Maritalea</taxon>
    </lineage>
</organism>
<gene>
    <name evidence="2" type="ORF">L1I42_02125</name>
</gene>
<dbReference type="Pfam" id="PF00144">
    <property type="entry name" value="Beta-lactamase"/>
    <property type="match status" value="1"/>
</dbReference>
<sequence>MEHALLYSGELQHLPRQHVQTTLPSGRLIAAFSDLAHQHDFITSVLILKNGHLIGKSEKVPGAAKRPSNVKSVAKSILSALVGIAVTEGHLASIDVSLSHFYPDLPAAKRNITIRHLLTMTAGFEFAENSAASNRVYQGQNWTRNILDLPQPHQPGEKFNYATASTYVLADILTRATGEDLAIYAQRKLFTPLGGTLHAVTRSPEGTVFGGTDFYLTPELLAKFGQLYLDEGRWDQHQLIPRSWIRQSWQMNQGPWPANSSTAKKGYGFLWWLKDLSGQPAYIAEGFGGHLLVILPNEDAVIVVGTEPLEWAAGWWDTHPRRAARLYELIQQNIMPALAREGGISWRY</sequence>
<dbReference type="EMBL" id="JAKGTI010000001">
    <property type="protein sequence ID" value="MCF4097283.1"/>
    <property type="molecule type" value="Genomic_DNA"/>
</dbReference>
<keyword evidence="3" id="KW-1185">Reference proteome</keyword>
<dbReference type="InterPro" id="IPR012338">
    <property type="entry name" value="Beta-lactam/transpept-like"/>
</dbReference>
<evidence type="ECO:0000259" key="1">
    <source>
        <dbReference type="Pfam" id="PF00144"/>
    </source>
</evidence>
<dbReference type="RefSeq" id="WP_236112855.1">
    <property type="nucleotide sequence ID" value="NZ_JAKGTI010000001.1"/>
</dbReference>
<accession>A0ABS9E328</accession>